<dbReference type="AlphaFoldDB" id="E4YEF7"/>
<evidence type="ECO:0000256" key="3">
    <source>
        <dbReference type="ARBA" id="ARBA00011881"/>
    </source>
</evidence>
<protein>
    <recommendedName>
        <fullName evidence="5">4-hydroxy-2-oxoglutarate aldolase, mitochondrial</fullName>
        <ecNumber evidence="4">4.1.3.16</ecNumber>
    </recommendedName>
    <alternativeName>
        <fullName evidence="9">Dihydrodipicolinate synthase-like</fullName>
    </alternativeName>
    <alternativeName>
        <fullName evidence="8">Probable 2-keto-4-hydroxyglutarate aldolase</fullName>
    </alternativeName>
</protein>
<evidence type="ECO:0000313" key="12">
    <source>
        <dbReference type="EMBL" id="CBY33894.1"/>
    </source>
</evidence>
<dbReference type="GO" id="GO:0008840">
    <property type="term" value="F:4-hydroxy-tetrahydrodipicolinate synthase activity"/>
    <property type="evidence" value="ECO:0007669"/>
    <property type="project" value="TreeGrafter"/>
</dbReference>
<dbReference type="PANTHER" id="PTHR12128:SF66">
    <property type="entry name" value="4-HYDROXY-2-OXOGLUTARATE ALDOLASE, MITOCHONDRIAL"/>
    <property type="match status" value="1"/>
</dbReference>
<evidence type="ECO:0000256" key="1">
    <source>
        <dbReference type="ARBA" id="ARBA00002577"/>
    </source>
</evidence>
<dbReference type="SMART" id="SM01130">
    <property type="entry name" value="DHDPS"/>
    <property type="match status" value="1"/>
</dbReference>
<dbReference type="CDD" id="cd00408">
    <property type="entry name" value="DHDPS-like"/>
    <property type="match status" value="1"/>
</dbReference>
<comment type="catalytic activity">
    <reaction evidence="11">
        <text>(4S)-4-hydroxy-2-oxoglutarate = glyoxylate + pyruvate</text>
        <dbReference type="Rhea" id="RHEA:35639"/>
        <dbReference type="ChEBI" id="CHEBI:15361"/>
        <dbReference type="ChEBI" id="CHEBI:36655"/>
        <dbReference type="ChEBI" id="CHEBI:71685"/>
        <dbReference type="EC" id="4.1.3.16"/>
    </reaction>
</comment>
<dbReference type="InterPro" id="IPR013785">
    <property type="entry name" value="Aldolase_TIM"/>
</dbReference>
<accession>E4YEF7</accession>
<reference evidence="12" key="1">
    <citation type="journal article" date="2010" name="Science">
        <title>Plasticity of animal genome architecture unmasked by rapid evolution of a pelagic tunicate.</title>
        <authorList>
            <person name="Denoeud F."/>
            <person name="Henriet S."/>
            <person name="Mungpakdee S."/>
            <person name="Aury J.M."/>
            <person name="Da Silva C."/>
            <person name="Brinkmann H."/>
            <person name="Mikhaleva J."/>
            <person name="Olsen L.C."/>
            <person name="Jubin C."/>
            <person name="Canestro C."/>
            <person name="Bouquet J.M."/>
            <person name="Danks G."/>
            <person name="Poulain J."/>
            <person name="Campsteijn C."/>
            <person name="Adamski M."/>
            <person name="Cross I."/>
            <person name="Yadetie F."/>
            <person name="Muffato M."/>
            <person name="Louis A."/>
            <person name="Butcher S."/>
            <person name="Tsagkogeorga G."/>
            <person name="Konrad A."/>
            <person name="Singh S."/>
            <person name="Jensen M.F."/>
            <person name="Cong E.H."/>
            <person name="Eikeseth-Otteraa H."/>
            <person name="Noel B."/>
            <person name="Anthouard V."/>
            <person name="Porcel B.M."/>
            <person name="Kachouri-Lafond R."/>
            <person name="Nishino A."/>
            <person name="Ugolini M."/>
            <person name="Chourrout P."/>
            <person name="Nishida H."/>
            <person name="Aasland R."/>
            <person name="Huzurbazar S."/>
            <person name="Westhof E."/>
            <person name="Delsuc F."/>
            <person name="Lehrach H."/>
            <person name="Reinhardt R."/>
            <person name="Weissenbach J."/>
            <person name="Roy S.W."/>
            <person name="Artiguenave F."/>
            <person name="Postlethwait J.H."/>
            <person name="Manak J.R."/>
            <person name="Thompson E.M."/>
            <person name="Jaillon O."/>
            <person name="Du Pasquier L."/>
            <person name="Boudinot P."/>
            <person name="Liberles D.A."/>
            <person name="Volff J.N."/>
            <person name="Philippe H."/>
            <person name="Lenhard B."/>
            <person name="Roest Crollius H."/>
            <person name="Wincker P."/>
            <person name="Chourrout D."/>
        </authorList>
    </citation>
    <scope>NUCLEOTIDE SEQUENCE [LARGE SCALE GENOMIC DNA]</scope>
</reference>
<feature type="non-terminal residue" evidence="12">
    <location>
        <position position="205"/>
    </location>
</feature>
<dbReference type="PROSITE" id="PS00666">
    <property type="entry name" value="DHDPS_2"/>
    <property type="match status" value="1"/>
</dbReference>
<comment type="subunit">
    <text evidence="3">Homotetramer.</text>
</comment>
<evidence type="ECO:0000256" key="11">
    <source>
        <dbReference type="ARBA" id="ARBA00033613"/>
    </source>
</evidence>
<proteinExistence type="inferred from homology"/>
<keyword evidence="6" id="KW-0456">Lyase</keyword>
<dbReference type="Gene3D" id="3.20.20.70">
    <property type="entry name" value="Aldolase class I"/>
    <property type="match status" value="1"/>
</dbReference>
<gene>
    <name evidence="12" type="ORF">GSOID_T00021864001</name>
</gene>
<evidence type="ECO:0000256" key="8">
    <source>
        <dbReference type="ARBA" id="ARBA00030874"/>
    </source>
</evidence>
<dbReference type="EMBL" id="FN654457">
    <property type="protein sequence ID" value="CBY33894.1"/>
    <property type="molecule type" value="Genomic_DNA"/>
</dbReference>
<evidence type="ECO:0000256" key="10">
    <source>
        <dbReference type="ARBA" id="ARBA00033610"/>
    </source>
</evidence>
<evidence type="ECO:0000256" key="9">
    <source>
        <dbReference type="ARBA" id="ARBA00032879"/>
    </source>
</evidence>
<comment type="catalytic activity">
    <reaction evidence="10">
        <text>(4R)-4-hydroxy-2-oxoglutarate = glyoxylate + pyruvate</text>
        <dbReference type="Rhea" id="RHEA:30687"/>
        <dbReference type="ChEBI" id="CHEBI:15361"/>
        <dbReference type="ChEBI" id="CHEBI:36655"/>
        <dbReference type="ChEBI" id="CHEBI:62213"/>
        <dbReference type="EC" id="4.1.3.16"/>
    </reaction>
</comment>
<evidence type="ECO:0000256" key="2">
    <source>
        <dbReference type="ARBA" id="ARBA00007592"/>
    </source>
</evidence>
<sequence>MKRSVLRESKRALAANANFIRRELARIDISGIWPPIPTPFKHYGRGYTDAGVDYDSLEQNLQKWKTKGFKGITVQGSNGSYPYLSPSERIELVEKLNDMLAEISNDQDKKMLLMAGAGAESTAETMKITEAMCLADSDVLLVVTPSFYKNAMKPSVLVKHFRTIADFSDKPIIIYNVPANTGLDMPAEAIADLADHPNICGVKDS</sequence>
<dbReference type="PANTHER" id="PTHR12128">
    <property type="entry name" value="DIHYDRODIPICOLINATE SYNTHASE"/>
    <property type="match status" value="1"/>
</dbReference>
<keyword evidence="7" id="KW-0704">Schiff base</keyword>
<evidence type="ECO:0000256" key="5">
    <source>
        <dbReference type="ARBA" id="ARBA00018425"/>
    </source>
</evidence>
<name>E4YEF7_OIKDI</name>
<dbReference type="GO" id="GO:0044281">
    <property type="term" value="P:small molecule metabolic process"/>
    <property type="evidence" value="ECO:0007669"/>
    <property type="project" value="UniProtKB-ARBA"/>
</dbReference>
<dbReference type="Pfam" id="PF00701">
    <property type="entry name" value="DHDPS"/>
    <property type="match status" value="1"/>
</dbReference>
<dbReference type="SUPFAM" id="SSF51569">
    <property type="entry name" value="Aldolase"/>
    <property type="match status" value="1"/>
</dbReference>
<organism evidence="12">
    <name type="scientific">Oikopleura dioica</name>
    <name type="common">Tunicate</name>
    <dbReference type="NCBI Taxonomy" id="34765"/>
    <lineage>
        <taxon>Eukaryota</taxon>
        <taxon>Metazoa</taxon>
        <taxon>Chordata</taxon>
        <taxon>Tunicata</taxon>
        <taxon>Appendicularia</taxon>
        <taxon>Copelata</taxon>
        <taxon>Oikopleuridae</taxon>
        <taxon>Oikopleura</taxon>
    </lineage>
</organism>
<evidence type="ECO:0000256" key="4">
    <source>
        <dbReference type="ARBA" id="ARBA00012215"/>
    </source>
</evidence>
<dbReference type="GO" id="GO:0008700">
    <property type="term" value="F:(R,S)-4-hydroxy-2-oxoglutarate aldolase activity"/>
    <property type="evidence" value="ECO:0007669"/>
    <property type="project" value="UniProtKB-EC"/>
</dbReference>
<dbReference type="InterPro" id="IPR002220">
    <property type="entry name" value="DapA-like"/>
</dbReference>
<comment type="function">
    <text evidence="1">Catalyzes the final step in the metabolic pathway of hydroxyproline.</text>
</comment>
<dbReference type="EC" id="4.1.3.16" evidence="4"/>
<evidence type="ECO:0000256" key="6">
    <source>
        <dbReference type="ARBA" id="ARBA00023239"/>
    </source>
</evidence>
<dbReference type="PRINTS" id="PR00146">
    <property type="entry name" value="DHPICSNTHASE"/>
</dbReference>
<dbReference type="InterPro" id="IPR020625">
    <property type="entry name" value="Schiff_base-form_aldolases_AS"/>
</dbReference>
<dbReference type="Proteomes" id="UP000011014">
    <property type="component" value="Unassembled WGS sequence"/>
</dbReference>
<comment type="similarity">
    <text evidence="2">Belongs to the DapA family.</text>
</comment>
<evidence type="ECO:0000256" key="7">
    <source>
        <dbReference type="ARBA" id="ARBA00023270"/>
    </source>
</evidence>